<dbReference type="Pfam" id="PF02498">
    <property type="entry name" value="Bro-N"/>
    <property type="match status" value="1"/>
</dbReference>
<organism evidence="2 3">
    <name type="scientific">Candidatus Liberibacter solanacearum</name>
    <dbReference type="NCBI Taxonomy" id="556287"/>
    <lineage>
        <taxon>Bacteria</taxon>
        <taxon>Pseudomonadati</taxon>
        <taxon>Pseudomonadota</taxon>
        <taxon>Alphaproteobacteria</taxon>
        <taxon>Hyphomicrobiales</taxon>
        <taxon>Rhizobiaceae</taxon>
        <taxon>Liberibacter</taxon>
    </lineage>
</organism>
<dbReference type="InterPro" id="IPR003497">
    <property type="entry name" value="BRO_N_domain"/>
</dbReference>
<reference evidence="2 3" key="1">
    <citation type="journal article" date="2015" name="Phytopathology">
        <title>Genomes of Candidatus Liberibacter solanacearum haplotype A from New Zealand and the USA suggest significant genome plasticity in the species.</title>
        <authorList>
            <person name="Thompson S.M."/>
            <person name="Johnson C.P."/>
            <person name="Lu A.Y."/>
            <person name="Frampton R.A."/>
            <person name="Sullivan K.L."/>
            <person name="Fiers M.W."/>
            <person name="Crowhurst R.N."/>
            <person name="Pitman A.R."/>
            <person name="Scott I."/>
            <person name="Gudmestad N.C."/>
            <person name="Smith G.R."/>
        </authorList>
    </citation>
    <scope>NUCLEOTIDE SEQUENCE [LARGE SCALE GENOMIC DNA]</scope>
    <source>
        <strain evidence="2 3">LsoNZ1</strain>
    </source>
</reference>
<keyword evidence="3" id="KW-1185">Reference proteome</keyword>
<comment type="caution">
    <text evidence="2">The sequence shown here is derived from an EMBL/GenBank/DDBJ whole genome shotgun (WGS) entry which is preliminary data.</text>
</comment>
<evidence type="ECO:0000259" key="1">
    <source>
        <dbReference type="Pfam" id="PF02498"/>
    </source>
</evidence>
<dbReference type="EMBL" id="JMTK01000001">
    <property type="protein sequence ID" value="KJZ82655.1"/>
    <property type="molecule type" value="Genomic_DNA"/>
</dbReference>
<protein>
    <recommendedName>
        <fullName evidence="1">Bro-N domain-containing protein</fullName>
    </recommendedName>
</protein>
<evidence type="ECO:0000313" key="3">
    <source>
        <dbReference type="Proteomes" id="UP000033731"/>
    </source>
</evidence>
<gene>
    <name evidence="2" type="ORF">DJ66_0264</name>
</gene>
<proteinExistence type="predicted"/>
<sequence>MINIIPFEFESNKIRTIADKDGSIWFVAKDVAGALDYGRPRDAVNTHCKGGGKTPLP</sequence>
<dbReference type="AlphaFoldDB" id="A0A0F4VN21"/>
<name>A0A0F4VN21_9HYPH</name>
<feature type="domain" description="Bro-N" evidence="1">
    <location>
        <begin position="13"/>
        <end position="51"/>
    </location>
</feature>
<evidence type="ECO:0000313" key="2">
    <source>
        <dbReference type="EMBL" id="KJZ82655.1"/>
    </source>
</evidence>
<dbReference type="Proteomes" id="UP000033731">
    <property type="component" value="Unassembled WGS sequence"/>
</dbReference>
<dbReference type="RefSeq" id="WP_280135955.1">
    <property type="nucleotide sequence ID" value="NZ_JMTK01000001.1"/>
</dbReference>
<accession>A0A0F4VN21</accession>
<dbReference type="PATRIC" id="fig|556287.9.peg.278"/>